<evidence type="ECO:0000256" key="1">
    <source>
        <dbReference type="SAM" id="Phobius"/>
    </source>
</evidence>
<evidence type="ECO:0000313" key="4">
    <source>
        <dbReference type="Proteomes" id="UP001348265"/>
    </source>
</evidence>
<feature type="domain" description="DUF6234" evidence="2">
    <location>
        <begin position="21"/>
        <end position="124"/>
    </location>
</feature>
<keyword evidence="4" id="KW-1185">Reference proteome</keyword>
<proteinExistence type="predicted"/>
<name>A0ABU7WRM5_9ACTN</name>
<dbReference type="EMBL" id="JAVFKM010000004">
    <property type="protein sequence ID" value="MEF3113694.1"/>
    <property type="molecule type" value="Genomic_DNA"/>
</dbReference>
<sequence>MTNDAPKAKRWRPWAQPIHWGVDLAMAIPFFLLETAWLVLDWMLGLGLEVWAAQGKRDRIDAAALAHIGRVQVLLIAAFVIGTLAGVFRARWTAIAHLLVALLAGGVLLVVQHQWDRSHTPPGCIRYAAHC</sequence>
<protein>
    <submittedName>
        <fullName evidence="3">DUF6234 family protein</fullName>
    </submittedName>
</protein>
<keyword evidence="1" id="KW-1133">Transmembrane helix</keyword>
<feature type="transmembrane region" description="Helical" evidence="1">
    <location>
        <begin position="65"/>
        <end position="88"/>
    </location>
</feature>
<reference evidence="3 4" key="1">
    <citation type="submission" date="2023-08" db="EMBL/GenBank/DDBJ databases">
        <authorList>
            <person name="Sharma P."/>
            <person name="Verma V."/>
            <person name="Mohan M.K."/>
            <person name="Dubey A.K."/>
        </authorList>
    </citation>
    <scope>NUCLEOTIDE SEQUENCE [LARGE SCALE GENOMIC DNA]</scope>
    <source>
        <strain evidence="3 4">ADP4</strain>
    </source>
</reference>
<comment type="caution">
    <text evidence="3">The sequence shown here is derived from an EMBL/GenBank/DDBJ whole genome shotgun (WGS) entry which is preliminary data.</text>
</comment>
<dbReference type="Pfam" id="PF19747">
    <property type="entry name" value="DUF6234"/>
    <property type="match status" value="1"/>
</dbReference>
<organism evidence="3 4">
    <name type="scientific">Streptomyces chrestomyceticus</name>
    <dbReference type="NCBI Taxonomy" id="68185"/>
    <lineage>
        <taxon>Bacteria</taxon>
        <taxon>Bacillati</taxon>
        <taxon>Actinomycetota</taxon>
        <taxon>Actinomycetes</taxon>
        <taxon>Kitasatosporales</taxon>
        <taxon>Streptomycetaceae</taxon>
        <taxon>Streptomyces</taxon>
    </lineage>
</organism>
<feature type="transmembrane region" description="Helical" evidence="1">
    <location>
        <begin position="94"/>
        <end position="111"/>
    </location>
</feature>
<accession>A0ABU7WRM5</accession>
<dbReference type="RefSeq" id="WP_331786296.1">
    <property type="nucleotide sequence ID" value="NZ_JAVFKM010000004.1"/>
</dbReference>
<keyword evidence="1" id="KW-0472">Membrane</keyword>
<gene>
    <name evidence="3" type="ORF">RB636_10865</name>
</gene>
<keyword evidence="1" id="KW-0812">Transmembrane</keyword>
<evidence type="ECO:0000259" key="2">
    <source>
        <dbReference type="Pfam" id="PF19747"/>
    </source>
</evidence>
<dbReference type="InterPro" id="IPR046201">
    <property type="entry name" value="DUF6234"/>
</dbReference>
<evidence type="ECO:0000313" key="3">
    <source>
        <dbReference type="EMBL" id="MEF3113694.1"/>
    </source>
</evidence>
<dbReference type="Proteomes" id="UP001348265">
    <property type="component" value="Unassembled WGS sequence"/>
</dbReference>